<evidence type="ECO:0000256" key="3">
    <source>
        <dbReference type="ARBA" id="ARBA00023163"/>
    </source>
</evidence>
<dbReference type="GO" id="GO:0000976">
    <property type="term" value="F:transcription cis-regulatory region binding"/>
    <property type="evidence" value="ECO:0007669"/>
    <property type="project" value="TreeGrafter"/>
</dbReference>
<evidence type="ECO:0000259" key="4">
    <source>
        <dbReference type="PROSITE" id="PS50932"/>
    </source>
</evidence>
<evidence type="ECO:0000256" key="1">
    <source>
        <dbReference type="ARBA" id="ARBA00023015"/>
    </source>
</evidence>
<dbReference type="SUPFAM" id="SSF47413">
    <property type="entry name" value="lambda repressor-like DNA-binding domains"/>
    <property type="match status" value="1"/>
</dbReference>
<dbReference type="PROSITE" id="PS50943">
    <property type="entry name" value="HTH_CROC1"/>
    <property type="match status" value="1"/>
</dbReference>
<dbReference type="Gene3D" id="3.40.50.2300">
    <property type="match status" value="2"/>
</dbReference>
<sequence length="333" mass="37322">MKPTIYDVAKKAGVSITTVSKVINNTGSISEKTRKKVLKVMEEMDYYPSGIAAALTVKKTYTIGALLPDISNPFFAEMAKSLENSAREHGYSIIFCSTDYLIEREKEYLDLLFKKQIDGLIIAIEPTDSDMIQKLQKKHLPHLLLSVDNPVLRTSIVSTDDRLGGYLAGNYLLEKGHREVSVIYEDNRSSSRYRLKGFMEAFENANLNVNKNLIIPSKSKMEEAREAARIILKREKKPTALFATTDLIATVFINEARKLNIAVPDGISVIGYDNTIYAELCEPGLTTIAQPVTDLATYAIRMLLETMEKPDLPKAKILLTPKLLERESVKDIN</sequence>
<proteinExistence type="predicted"/>
<dbReference type="EMBL" id="QEWE01000016">
    <property type="protein sequence ID" value="REJ28510.1"/>
    <property type="molecule type" value="Genomic_DNA"/>
</dbReference>
<keyword evidence="3" id="KW-0804">Transcription</keyword>
<protein>
    <submittedName>
        <fullName evidence="6">LacI family transcriptional regulator</fullName>
    </submittedName>
</protein>
<keyword evidence="1" id="KW-0805">Transcription regulation</keyword>
<dbReference type="AlphaFoldDB" id="A0A3E0K465"/>
<evidence type="ECO:0000313" key="6">
    <source>
        <dbReference type="EMBL" id="REJ28510.1"/>
    </source>
</evidence>
<name>A0A3E0K465_9BACI</name>
<dbReference type="SUPFAM" id="SSF53822">
    <property type="entry name" value="Periplasmic binding protein-like I"/>
    <property type="match status" value="1"/>
</dbReference>
<reference evidence="6 7" key="1">
    <citation type="submission" date="2018-03" db="EMBL/GenBank/DDBJ databases">
        <authorList>
            <person name="Keele B.F."/>
        </authorList>
    </citation>
    <scope>NUCLEOTIDE SEQUENCE [LARGE SCALE GENOMIC DNA]</scope>
    <source>
        <strain evidence="6">ZCTH4_d</strain>
    </source>
</reference>
<feature type="domain" description="HTH lacI-type" evidence="4">
    <location>
        <begin position="3"/>
        <end position="57"/>
    </location>
</feature>
<keyword evidence="2" id="KW-0238">DNA-binding</keyword>
<dbReference type="InterPro" id="IPR000843">
    <property type="entry name" value="HTH_LacI"/>
</dbReference>
<dbReference type="SMART" id="SM00354">
    <property type="entry name" value="HTH_LACI"/>
    <property type="match status" value="1"/>
</dbReference>
<feature type="domain" description="HTH cro/C1-type" evidence="5">
    <location>
        <begin position="4"/>
        <end position="47"/>
    </location>
</feature>
<dbReference type="Proteomes" id="UP000257014">
    <property type="component" value="Unassembled WGS sequence"/>
</dbReference>
<dbReference type="InterPro" id="IPR001387">
    <property type="entry name" value="Cro/C1-type_HTH"/>
</dbReference>
<dbReference type="RefSeq" id="WP_276643373.1">
    <property type="nucleotide sequence ID" value="NZ_QEWB01000057.1"/>
</dbReference>
<organism evidence="6 7">
    <name type="scientific">Caldibacillus debilis</name>
    <dbReference type="NCBI Taxonomy" id="301148"/>
    <lineage>
        <taxon>Bacteria</taxon>
        <taxon>Bacillati</taxon>
        <taxon>Bacillota</taxon>
        <taxon>Bacilli</taxon>
        <taxon>Bacillales</taxon>
        <taxon>Bacillaceae</taxon>
        <taxon>Caldibacillus</taxon>
    </lineage>
</organism>
<dbReference type="CDD" id="cd01392">
    <property type="entry name" value="HTH_LacI"/>
    <property type="match status" value="1"/>
</dbReference>
<dbReference type="InterPro" id="IPR046335">
    <property type="entry name" value="LacI/GalR-like_sensor"/>
</dbReference>
<dbReference type="InterPro" id="IPR010982">
    <property type="entry name" value="Lambda_DNA-bd_dom_sf"/>
</dbReference>
<dbReference type="PROSITE" id="PS00356">
    <property type="entry name" value="HTH_LACI_1"/>
    <property type="match status" value="1"/>
</dbReference>
<dbReference type="Pfam" id="PF00356">
    <property type="entry name" value="LacI"/>
    <property type="match status" value="1"/>
</dbReference>
<gene>
    <name evidence="6" type="ORF">C6P37_07610</name>
</gene>
<evidence type="ECO:0000313" key="7">
    <source>
        <dbReference type="Proteomes" id="UP000257014"/>
    </source>
</evidence>
<dbReference type="Gene3D" id="1.10.260.40">
    <property type="entry name" value="lambda repressor-like DNA-binding domains"/>
    <property type="match status" value="1"/>
</dbReference>
<dbReference type="Pfam" id="PF13377">
    <property type="entry name" value="Peripla_BP_3"/>
    <property type="match status" value="1"/>
</dbReference>
<dbReference type="PRINTS" id="PR00036">
    <property type="entry name" value="HTHLACI"/>
</dbReference>
<dbReference type="PANTHER" id="PTHR30146:SF147">
    <property type="entry name" value="HTH-TYPE TRANSCRIPTIONAL REGULATOR DEGA"/>
    <property type="match status" value="1"/>
</dbReference>
<dbReference type="PANTHER" id="PTHR30146">
    <property type="entry name" value="LACI-RELATED TRANSCRIPTIONAL REPRESSOR"/>
    <property type="match status" value="1"/>
</dbReference>
<comment type="caution">
    <text evidence="6">The sequence shown here is derived from an EMBL/GenBank/DDBJ whole genome shotgun (WGS) entry which is preliminary data.</text>
</comment>
<accession>A0A3E0K465</accession>
<evidence type="ECO:0000259" key="5">
    <source>
        <dbReference type="PROSITE" id="PS50943"/>
    </source>
</evidence>
<dbReference type="GO" id="GO:0003700">
    <property type="term" value="F:DNA-binding transcription factor activity"/>
    <property type="evidence" value="ECO:0007669"/>
    <property type="project" value="TreeGrafter"/>
</dbReference>
<evidence type="ECO:0000256" key="2">
    <source>
        <dbReference type="ARBA" id="ARBA00023125"/>
    </source>
</evidence>
<dbReference type="PROSITE" id="PS50932">
    <property type="entry name" value="HTH_LACI_2"/>
    <property type="match status" value="1"/>
</dbReference>
<dbReference type="InterPro" id="IPR028082">
    <property type="entry name" value="Peripla_BP_I"/>
</dbReference>